<comment type="subcellular location">
    <subcellularLocation>
        <location evidence="1">Cell inner membrane</location>
        <topology evidence="1">Multi-pass membrane protein</topology>
    </subcellularLocation>
</comment>
<dbReference type="CDD" id="cd06225">
    <property type="entry name" value="HAMP"/>
    <property type="match status" value="1"/>
</dbReference>
<evidence type="ECO:0000259" key="13">
    <source>
        <dbReference type="PROSITE" id="PS50885"/>
    </source>
</evidence>
<evidence type="ECO:0000256" key="1">
    <source>
        <dbReference type="ARBA" id="ARBA00004429"/>
    </source>
</evidence>
<evidence type="ECO:0000256" key="2">
    <source>
        <dbReference type="ARBA" id="ARBA00022475"/>
    </source>
</evidence>
<keyword evidence="15" id="KW-1185">Reference proteome</keyword>
<dbReference type="SMART" id="SM00304">
    <property type="entry name" value="HAMP"/>
    <property type="match status" value="2"/>
</dbReference>
<keyword evidence="3" id="KW-0997">Cell inner membrane</keyword>
<feature type="domain" description="T-SNARE coiled-coil homology" evidence="12">
    <location>
        <begin position="459"/>
        <end position="521"/>
    </location>
</feature>
<dbReference type="PROSITE" id="PS50192">
    <property type="entry name" value="T_SNARE"/>
    <property type="match status" value="1"/>
</dbReference>
<dbReference type="GO" id="GO:0006935">
    <property type="term" value="P:chemotaxis"/>
    <property type="evidence" value="ECO:0007669"/>
    <property type="project" value="InterPro"/>
</dbReference>
<evidence type="ECO:0000256" key="4">
    <source>
        <dbReference type="ARBA" id="ARBA00022692"/>
    </source>
</evidence>
<dbReference type="PANTHER" id="PTHR32089:SF112">
    <property type="entry name" value="LYSOZYME-LIKE PROTEIN-RELATED"/>
    <property type="match status" value="1"/>
</dbReference>
<dbReference type="Pfam" id="PF17200">
    <property type="entry name" value="sCache_2"/>
    <property type="match status" value="1"/>
</dbReference>
<dbReference type="SMART" id="SM01049">
    <property type="entry name" value="Cache_2"/>
    <property type="match status" value="1"/>
</dbReference>
<accession>A0A2M6UND2</accession>
<evidence type="ECO:0000313" key="15">
    <source>
        <dbReference type="Proteomes" id="UP000228930"/>
    </source>
</evidence>
<sequence length="564" mass="60027">MLLDRLSIRAKLLCLISVMILSLGVSIGIALQLSYLRMRSDRIAEIKAATDMGIGLARSLDRDVAGGKLSKEQAIEDLRKRLHTMMYRDGQVYTFASSMEGVSVANGGNPALVGKNILDVVDENGVRPVRLMRDGVRDKGEAIVEYMWPKPGVDGVVSKLTYVKAFAPWDIFIGTGDYIDDIKAAFWETGKTLAITVASLLAVSLVLTYLISRNIGNALSSLSKTMRTIAAGETDVELVETDRRDEIGEMASAVEVFRRNAIENRSLHESKETERAAFADERRQELMRLAGAFEADVKAVVDAVAAGILQMGGSSEKMTAIAEVTEARTTTVASDMSEASTNVTIVASASEELRTSIQEISRQANLAQTVVGRAVLASERSGATVQTLEAAGLEIGEVVKLIATIASQTNLLALNATIEAARAGEAGRGFAIVASEVKGLATQTAQATQRISDQILTMQSAASDTAGALHELRDVINEVNEVAVSISAAVEEQTAATSEIGRNIMEAAGRTEAVTRSIVDVTEGARETGAAARSVFDISRDLTHQSSALSGKINSFVSGLRNAS</sequence>
<evidence type="ECO:0000256" key="10">
    <source>
        <dbReference type="SAM" id="Phobius"/>
    </source>
</evidence>
<dbReference type="PROSITE" id="PS50885">
    <property type="entry name" value="HAMP"/>
    <property type="match status" value="1"/>
</dbReference>
<dbReference type="Pfam" id="PF00672">
    <property type="entry name" value="HAMP"/>
    <property type="match status" value="1"/>
</dbReference>
<keyword evidence="4 10" id="KW-0812">Transmembrane</keyword>
<evidence type="ECO:0000256" key="6">
    <source>
        <dbReference type="ARBA" id="ARBA00023136"/>
    </source>
</evidence>
<dbReference type="Proteomes" id="UP000228930">
    <property type="component" value="Unassembled WGS sequence"/>
</dbReference>
<evidence type="ECO:0008006" key="16">
    <source>
        <dbReference type="Google" id="ProtNLM"/>
    </source>
</evidence>
<feature type="domain" description="Methyl-accepting transducer" evidence="11">
    <location>
        <begin position="300"/>
        <end position="543"/>
    </location>
</feature>
<dbReference type="GO" id="GO:0004888">
    <property type="term" value="F:transmembrane signaling receptor activity"/>
    <property type="evidence" value="ECO:0007669"/>
    <property type="project" value="InterPro"/>
</dbReference>
<dbReference type="Gene3D" id="3.30.450.20">
    <property type="entry name" value="PAS domain"/>
    <property type="match status" value="1"/>
</dbReference>
<dbReference type="PANTHER" id="PTHR32089">
    <property type="entry name" value="METHYL-ACCEPTING CHEMOTAXIS PROTEIN MCPB"/>
    <property type="match status" value="1"/>
</dbReference>
<dbReference type="Pfam" id="PF00015">
    <property type="entry name" value="MCPsignal"/>
    <property type="match status" value="1"/>
</dbReference>
<dbReference type="AlphaFoldDB" id="A0A2M6UND2"/>
<dbReference type="GO" id="GO:0005886">
    <property type="term" value="C:plasma membrane"/>
    <property type="evidence" value="ECO:0007669"/>
    <property type="project" value="UniProtKB-SubCell"/>
</dbReference>
<dbReference type="Gene3D" id="6.10.340.10">
    <property type="match status" value="1"/>
</dbReference>
<protein>
    <recommendedName>
        <fullName evidence="16">Chemotaxis protein</fullName>
    </recommendedName>
</protein>
<comment type="similarity">
    <text evidence="8">Belongs to the methyl-accepting chemotaxis (MCP) protein family.</text>
</comment>
<evidence type="ECO:0000259" key="11">
    <source>
        <dbReference type="PROSITE" id="PS50111"/>
    </source>
</evidence>
<dbReference type="InterPro" id="IPR033480">
    <property type="entry name" value="sCache_2"/>
</dbReference>
<organism evidence="14 15">
    <name type="scientific">Bradyrhizobium nitroreducens</name>
    <dbReference type="NCBI Taxonomy" id="709803"/>
    <lineage>
        <taxon>Bacteria</taxon>
        <taxon>Pseudomonadati</taxon>
        <taxon>Pseudomonadota</taxon>
        <taxon>Alphaproteobacteria</taxon>
        <taxon>Hyphomicrobiales</taxon>
        <taxon>Nitrobacteraceae</taxon>
        <taxon>Bradyrhizobium</taxon>
    </lineage>
</organism>
<dbReference type="GO" id="GO:0007165">
    <property type="term" value="P:signal transduction"/>
    <property type="evidence" value="ECO:0007669"/>
    <property type="project" value="UniProtKB-KW"/>
</dbReference>
<keyword evidence="6 10" id="KW-0472">Membrane</keyword>
<evidence type="ECO:0000256" key="5">
    <source>
        <dbReference type="ARBA" id="ARBA00022989"/>
    </source>
</evidence>
<evidence type="ECO:0000256" key="7">
    <source>
        <dbReference type="ARBA" id="ARBA00023224"/>
    </source>
</evidence>
<evidence type="ECO:0000259" key="12">
    <source>
        <dbReference type="PROSITE" id="PS50192"/>
    </source>
</evidence>
<dbReference type="InterPro" id="IPR000727">
    <property type="entry name" value="T_SNARE_dom"/>
</dbReference>
<dbReference type="InterPro" id="IPR004090">
    <property type="entry name" value="Chemotax_Me-accpt_rcpt"/>
</dbReference>
<name>A0A2M6UND2_9BRAD</name>
<feature type="domain" description="HAMP" evidence="13">
    <location>
        <begin position="213"/>
        <end position="266"/>
    </location>
</feature>
<keyword evidence="5 10" id="KW-1133">Transmembrane helix</keyword>
<dbReference type="PRINTS" id="PR00260">
    <property type="entry name" value="CHEMTRNSDUCR"/>
</dbReference>
<dbReference type="EMBL" id="LFJC01000003">
    <property type="protein sequence ID" value="PIT06076.1"/>
    <property type="molecule type" value="Genomic_DNA"/>
</dbReference>
<dbReference type="SUPFAM" id="SSF58104">
    <property type="entry name" value="Methyl-accepting chemotaxis protein (MCP) signaling domain"/>
    <property type="match status" value="1"/>
</dbReference>
<dbReference type="InterPro" id="IPR004089">
    <property type="entry name" value="MCPsignal_dom"/>
</dbReference>
<evidence type="ECO:0000256" key="3">
    <source>
        <dbReference type="ARBA" id="ARBA00022519"/>
    </source>
</evidence>
<evidence type="ECO:0000313" key="14">
    <source>
        <dbReference type="EMBL" id="PIT06076.1"/>
    </source>
</evidence>
<evidence type="ECO:0000256" key="8">
    <source>
        <dbReference type="ARBA" id="ARBA00029447"/>
    </source>
</evidence>
<dbReference type="Gene3D" id="1.10.287.950">
    <property type="entry name" value="Methyl-accepting chemotaxis protein"/>
    <property type="match status" value="1"/>
</dbReference>
<dbReference type="PROSITE" id="PS50111">
    <property type="entry name" value="CHEMOTAXIS_TRANSDUC_2"/>
    <property type="match status" value="1"/>
</dbReference>
<gene>
    <name evidence="14" type="ORF">TSA1_14840</name>
</gene>
<dbReference type="SMART" id="SM00283">
    <property type="entry name" value="MA"/>
    <property type="match status" value="1"/>
</dbReference>
<dbReference type="RefSeq" id="WP_161497226.1">
    <property type="nucleotide sequence ID" value="NZ_LFJC01000003.1"/>
</dbReference>
<keyword evidence="2" id="KW-1003">Cell membrane</keyword>
<proteinExistence type="inferred from homology"/>
<comment type="caution">
    <text evidence="14">The sequence shown here is derived from an EMBL/GenBank/DDBJ whole genome shotgun (WGS) entry which is preliminary data.</text>
</comment>
<dbReference type="InterPro" id="IPR003660">
    <property type="entry name" value="HAMP_dom"/>
</dbReference>
<keyword evidence="7 9" id="KW-0807">Transducer</keyword>
<feature type="transmembrane region" description="Helical" evidence="10">
    <location>
        <begin position="12"/>
        <end position="33"/>
    </location>
</feature>
<reference evidence="14 15" key="1">
    <citation type="submission" date="2015-06" db="EMBL/GenBank/DDBJ databases">
        <title>Comparative genome analysis of nirS-carrying Bradyrhizobium sp. strains.</title>
        <authorList>
            <person name="Ishii S."/>
            <person name="Jang J."/>
            <person name="Nishizawa T."/>
            <person name="Senoo K."/>
        </authorList>
    </citation>
    <scope>NUCLEOTIDE SEQUENCE [LARGE SCALE GENOMIC DNA]</scope>
    <source>
        <strain evidence="14 15">TSA1</strain>
    </source>
</reference>
<evidence type="ECO:0000256" key="9">
    <source>
        <dbReference type="PROSITE-ProRule" id="PRU00284"/>
    </source>
</evidence>